<keyword evidence="3" id="KW-1185">Reference proteome</keyword>
<evidence type="ECO:0000256" key="1">
    <source>
        <dbReference type="SAM" id="MobiDB-lite"/>
    </source>
</evidence>
<organism evidence="2 3">
    <name type="scientific">Hibiscus sabdariffa</name>
    <name type="common">roselle</name>
    <dbReference type="NCBI Taxonomy" id="183260"/>
    <lineage>
        <taxon>Eukaryota</taxon>
        <taxon>Viridiplantae</taxon>
        <taxon>Streptophyta</taxon>
        <taxon>Embryophyta</taxon>
        <taxon>Tracheophyta</taxon>
        <taxon>Spermatophyta</taxon>
        <taxon>Magnoliopsida</taxon>
        <taxon>eudicotyledons</taxon>
        <taxon>Gunneridae</taxon>
        <taxon>Pentapetalae</taxon>
        <taxon>rosids</taxon>
        <taxon>malvids</taxon>
        <taxon>Malvales</taxon>
        <taxon>Malvaceae</taxon>
        <taxon>Malvoideae</taxon>
        <taxon>Hibiscus</taxon>
    </lineage>
</organism>
<evidence type="ECO:0000313" key="2">
    <source>
        <dbReference type="EMBL" id="KAK8998044.1"/>
    </source>
</evidence>
<feature type="compositionally biased region" description="Basic and acidic residues" evidence="1">
    <location>
        <begin position="291"/>
        <end position="300"/>
    </location>
</feature>
<comment type="caution">
    <text evidence="2">The sequence shown here is derived from an EMBL/GenBank/DDBJ whole genome shotgun (WGS) entry which is preliminary data.</text>
</comment>
<name>A0ABR2QBT6_9ROSI</name>
<accession>A0ABR2QBT6</accession>
<gene>
    <name evidence="2" type="ORF">V6N11_012576</name>
</gene>
<dbReference type="EMBL" id="JBBPBN010000042">
    <property type="protein sequence ID" value="KAK8998044.1"/>
    <property type="molecule type" value="Genomic_DNA"/>
</dbReference>
<reference evidence="2 3" key="1">
    <citation type="journal article" date="2024" name="G3 (Bethesda)">
        <title>Genome assembly of Hibiscus sabdariffa L. provides insights into metabolisms of medicinal natural products.</title>
        <authorList>
            <person name="Kim T."/>
        </authorList>
    </citation>
    <scope>NUCLEOTIDE SEQUENCE [LARGE SCALE GENOMIC DNA]</scope>
    <source>
        <strain evidence="2">TK-2024</strain>
        <tissue evidence="2">Old leaves</tissue>
    </source>
</reference>
<proteinExistence type="predicted"/>
<sequence length="300" mass="33493">MVDDAGGWDWSRLTPWLSKDTLEKITAIMPPRLRLGVDSLGWRWEDNRNFTTRSAYTALNEENVGNEHVLRLCPQVRQLWSATIAPDKFSLFDSLDFDTWILQCFKHVAGIGVGDDVWPTRFSVICWLVWKKRCATVFGGASLHGVVLARYGNTIAAEFADAHASRATTKRLHPAPWCPPARGWVKINCDGAVAHFASCSAGFNGVGPSGTNLMCHQLLGRVSVGPRVSFAGPAWFQLNRSLRFGSPRFREAKATLACKPNPDHRRSRRSDDHSGELRSPMRSSQPLPSFLEKDPDQRGH</sequence>
<dbReference type="Proteomes" id="UP001396334">
    <property type="component" value="Unassembled WGS sequence"/>
</dbReference>
<feature type="compositionally biased region" description="Basic and acidic residues" evidence="1">
    <location>
        <begin position="261"/>
        <end position="276"/>
    </location>
</feature>
<feature type="region of interest" description="Disordered" evidence="1">
    <location>
        <begin position="257"/>
        <end position="300"/>
    </location>
</feature>
<protein>
    <submittedName>
        <fullName evidence="2">Uncharacterized protein</fullName>
    </submittedName>
</protein>
<evidence type="ECO:0000313" key="3">
    <source>
        <dbReference type="Proteomes" id="UP001396334"/>
    </source>
</evidence>